<dbReference type="Gene3D" id="3.40.50.20">
    <property type="match status" value="1"/>
</dbReference>
<proteinExistence type="predicted"/>
<comment type="caution">
    <text evidence="4">The sequence shown here is derived from an EMBL/GenBank/DDBJ whole genome shotgun (WGS) entry which is preliminary data.</text>
</comment>
<dbReference type="GO" id="GO:0046872">
    <property type="term" value="F:metal ion binding"/>
    <property type="evidence" value="ECO:0007669"/>
    <property type="project" value="InterPro"/>
</dbReference>
<reference evidence="4 5" key="1">
    <citation type="submission" date="2016-02" db="EMBL/GenBank/DDBJ databases">
        <title>Genome analysis of coral dinoflagellate symbionts highlights evolutionary adaptations to a symbiotic lifestyle.</title>
        <authorList>
            <person name="Aranda M."/>
            <person name="Li Y."/>
            <person name="Liew Y.J."/>
            <person name="Baumgarten S."/>
            <person name="Simakov O."/>
            <person name="Wilson M."/>
            <person name="Piel J."/>
            <person name="Ashoor H."/>
            <person name="Bougouffa S."/>
            <person name="Bajic V.B."/>
            <person name="Ryu T."/>
            <person name="Ravasi T."/>
            <person name="Bayer T."/>
            <person name="Micklem G."/>
            <person name="Kim H."/>
            <person name="Bhak J."/>
            <person name="Lajeunesse T.C."/>
            <person name="Voolstra C.R."/>
        </authorList>
    </citation>
    <scope>NUCLEOTIDE SEQUENCE [LARGE SCALE GENOMIC DNA]</scope>
    <source>
        <strain evidence="4 5">CCMP2467</strain>
    </source>
</reference>
<dbReference type="Proteomes" id="UP000186817">
    <property type="component" value="Unassembled WGS sequence"/>
</dbReference>
<dbReference type="OrthoDB" id="186626at2759"/>
<organism evidence="4 5">
    <name type="scientific">Symbiodinium microadriaticum</name>
    <name type="common">Dinoflagellate</name>
    <name type="synonym">Zooxanthella microadriatica</name>
    <dbReference type="NCBI Taxonomy" id="2951"/>
    <lineage>
        <taxon>Eukaryota</taxon>
        <taxon>Sar</taxon>
        <taxon>Alveolata</taxon>
        <taxon>Dinophyceae</taxon>
        <taxon>Suessiales</taxon>
        <taxon>Symbiodiniaceae</taxon>
        <taxon>Symbiodinium</taxon>
    </lineage>
</organism>
<dbReference type="EMBL" id="LSRX01000397">
    <property type="protein sequence ID" value="OLP98416.1"/>
    <property type="molecule type" value="Genomic_DNA"/>
</dbReference>
<feature type="transmembrane region" description="Helical" evidence="2">
    <location>
        <begin position="278"/>
        <end position="303"/>
    </location>
</feature>
<dbReference type="GO" id="GO:0005524">
    <property type="term" value="F:ATP binding"/>
    <property type="evidence" value="ECO:0007669"/>
    <property type="project" value="UniProtKB-UniRule"/>
</dbReference>
<dbReference type="PROSITE" id="PS50975">
    <property type="entry name" value="ATP_GRASP"/>
    <property type="match status" value="1"/>
</dbReference>
<dbReference type="InterPro" id="IPR011761">
    <property type="entry name" value="ATP-grasp"/>
</dbReference>
<evidence type="ECO:0000259" key="3">
    <source>
        <dbReference type="PROSITE" id="PS50975"/>
    </source>
</evidence>
<evidence type="ECO:0000313" key="4">
    <source>
        <dbReference type="EMBL" id="OLP98416.1"/>
    </source>
</evidence>
<feature type="transmembrane region" description="Helical" evidence="2">
    <location>
        <begin position="551"/>
        <end position="574"/>
    </location>
</feature>
<keyword evidence="2" id="KW-1133">Transmembrane helix</keyword>
<dbReference type="Gene3D" id="3.30.470.20">
    <property type="entry name" value="ATP-grasp fold, B domain"/>
    <property type="match status" value="1"/>
</dbReference>
<evidence type="ECO:0000256" key="1">
    <source>
        <dbReference type="PROSITE-ProRule" id="PRU00409"/>
    </source>
</evidence>
<dbReference type="SUPFAM" id="SSF56059">
    <property type="entry name" value="Glutathione synthetase ATP-binding domain-like"/>
    <property type="match status" value="1"/>
</dbReference>
<dbReference type="InterPro" id="IPR013815">
    <property type="entry name" value="ATP_grasp_subdomain_1"/>
</dbReference>
<protein>
    <recommendedName>
        <fullName evidence="3">ATP-grasp domain-containing protein</fullName>
    </recommendedName>
</protein>
<keyword evidence="5" id="KW-1185">Reference proteome</keyword>
<feature type="transmembrane region" description="Helical" evidence="2">
    <location>
        <begin position="250"/>
        <end position="272"/>
    </location>
</feature>
<feature type="transmembrane region" description="Helical" evidence="2">
    <location>
        <begin position="85"/>
        <end position="107"/>
    </location>
</feature>
<evidence type="ECO:0000256" key="2">
    <source>
        <dbReference type="SAM" id="Phobius"/>
    </source>
</evidence>
<evidence type="ECO:0000313" key="5">
    <source>
        <dbReference type="Proteomes" id="UP000186817"/>
    </source>
</evidence>
<name>A0A1Q9DTA5_SYMMI</name>
<keyword evidence="2" id="KW-0812">Transmembrane</keyword>
<gene>
    <name evidence="4" type="ORF">AK812_SmicGene19143</name>
</gene>
<dbReference type="Gene3D" id="3.30.1490.20">
    <property type="entry name" value="ATP-grasp fold, A domain"/>
    <property type="match status" value="1"/>
</dbReference>
<keyword evidence="2" id="KW-0472">Membrane</keyword>
<keyword evidence="1" id="KW-0067">ATP-binding</keyword>
<feature type="transmembrane region" description="Helical" evidence="2">
    <location>
        <begin position="315"/>
        <end position="336"/>
    </location>
</feature>
<dbReference type="AlphaFoldDB" id="A0A1Q9DTA5"/>
<feature type="domain" description="ATP-grasp" evidence="3">
    <location>
        <begin position="713"/>
        <end position="907"/>
    </location>
</feature>
<accession>A0A1Q9DTA5</accession>
<keyword evidence="1" id="KW-0547">Nucleotide-binding</keyword>
<sequence length="954" mass="103723">MRVFGFQVYCRIETTVEAVVLLVLEPVLKGLPSLGVPSARVEARRAVGEHGTAAAAVAALLAQAEKDDGECGMSQRVLRKVSELLVMRFLPVVGAGAFLSYTIYVRLRLAALVAEMFGHDAEDPDVQGLLFFCVLPAGNGPEEAPSADPGTPGSVDDAFVGPAAGDSMGGKTPSTAVRAAKGLGHGLARQVVQRSTGWRSAADLYDLAAAICSERTAADGQDAEGPLVATVRRAALLFQPSRDSGSAHPALLGLLGFGAAAPTLLALAFQLLQLSSPLLGGLAAPVLLAVLAILVAVVVLLRWQLLDAFSEQPELVTSSVFLVQALLPLFSAFAATRLLVEGLLRKPMAGSGIEEGGGILFLLLGGWACLRLWQRLQAPEGSEAARGQATLEQRAVLVVIVALGAADFLGLEGWALHGLPSFGALRSRHWVLGLLQAQALECQLYLSTLLRNRQVLLRLLGATRMMSHQEAHRGGNASEEERNTEGASSCALWMAWLLRHGSLPSAWHSAEKTELVLLGAKNLPEKKQKHVLPKVLDTEGRPGTWRARGKSLTAILCLWAFAPFLTLLAIISWIRHKLWGGTFEKGGSAKKPLRILVTGGKMSKASAVARAVGREGHTVFTAEISPYQLCHTRFCTYVSKHYVLPRPTNHPKEWEATIQRIVKEQSIDLIIPCTAPVESTAYAHLKQKLPSNVRVFAFDGPTSDELDNKFTFNQVLENAGLPCPQTAQMTCLDDALRFFETLQPNGKKFIVKPAVYDPKARTEILFLPIEDKERQWKYLASRNATKEVPYVIQEVLQEPEYGCYAFYNQGHLTGFELFESAASCLVYRQLQKQYEEVRDLCKGLGKKSMNLTGQLTLDLMHTAHGQLVPIECNPRIHSAVCTLEGHRNLAAAFADANFIPESDAEIVTSKPETFRYWVGLRDFAWGLQYWDGEQLQLVAASGYVCRVAARESRG</sequence>